<evidence type="ECO:0000313" key="9">
    <source>
        <dbReference type="EMBL" id="KAF3446154.1"/>
    </source>
</evidence>
<dbReference type="Proteomes" id="UP000796880">
    <property type="component" value="Unassembled WGS sequence"/>
</dbReference>
<evidence type="ECO:0000256" key="7">
    <source>
        <dbReference type="PIRSR" id="PIRSR601461-1"/>
    </source>
</evidence>
<dbReference type="Pfam" id="PF14541">
    <property type="entry name" value="TAXi_C"/>
    <property type="match status" value="1"/>
</dbReference>
<dbReference type="InterPro" id="IPR033121">
    <property type="entry name" value="PEPTIDASE_A1"/>
</dbReference>
<dbReference type="InterPro" id="IPR033873">
    <property type="entry name" value="CND41-like"/>
</dbReference>
<keyword evidence="4" id="KW-0064">Aspartyl protease</keyword>
<evidence type="ECO:0000256" key="2">
    <source>
        <dbReference type="ARBA" id="ARBA00022670"/>
    </source>
</evidence>
<dbReference type="OrthoDB" id="2747330at2759"/>
<keyword evidence="2" id="KW-0645">Protease</keyword>
<dbReference type="PRINTS" id="PR00792">
    <property type="entry name" value="PEPSIN"/>
</dbReference>
<dbReference type="SUPFAM" id="SSF50630">
    <property type="entry name" value="Acid proteases"/>
    <property type="match status" value="1"/>
</dbReference>
<organism evidence="9 10">
    <name type="scientific">Rhamnella rubrinervis</name>
    <dbReference type="NCBI Taxonomy" id="2594499"/>
    <lineage>
        <taxon>Eukaryota</taxon>
        <taxon>Viridiplantae</taxon>
        <taxon>Streptophyta</taxon>
        <taxon>Embryophyta</taxon>
        <taxon>Tracheophyta</taxon>
        <taxon>Spermatophyta</taxon>
        <taxon>Magnoliopsida</taxon>
        <taxon>eudicotyledons</taxon>
        <taxon>Gunneridae</taxon>
        <taxon>Pentapetalae</taxon>
        <taxon>rosids</taxon>
        <taxon>fabids</taxon>
        <taxon>Rosales</taxon>
        <taxon>Rhamnaceae</taxon>
        <taxon>rhamnoid group</taxon>
        <taxon>Rhamneae</taxon>
        <taxon>Rhamnella</taxon>
    </lineage>
</organism>
<feature type="domain" description="Peptidase A1" evidence="8">
    <location>
        <begin position="56"/>
        <end position="391"/>
    </location>
</feature>
<evidence type="ECO:0000256" key="6">
    <source>
        <dbReference type="ARBA" id="ARBA00023157"/>
    </source>
</evidence>
<evidence type="ECO:0000256" key="1">
    <source>
        <dbReference type="ARBA" id="ARBA00007447"/>
    </source>
</evidence>
<reference evidence="9" key="1">
    <citation type="submission" date="2020-03" db="EMBL/GenBank/DDBJ databases">
        <title>A high-quality chromosome-level genome assembly of a woody plant with both climbing and erect habits, Rhamnella rubrinervis.</title>
        <authorList>
            <person name="Lu Z."/>
            <person name="Yang Y."/>
            <person name="Zhu X."/>
            <person name="Sun Y."/>
        </authorList>
    </citation>
    <scope>NUCLEOTIDE SEQUENCE</scope>
    <source>
        <strain evidence="9">BYM</strain>
        <tissue evidence="9">Leaf</tissue>
    </source>
</reference>
<dbReference type="PANTHER" id="PTHR13683">
    <property type="entry name" value="ASPARTYL PROTEASES"/>
    <property type="match status" value="1"/>
</dbReference>
<dbReference type="InterPro" id="IPR021109">
    <property type="entry name" value="Peptidase_aspartic_dom_sf"/>
</dbReference>
<dbReference type="AlphaFoldDB" id="A0A8K0H5T3"/>
<accession>A0A8K0H5T3</accession>
<feature type="active site" evidence="7">
    <location>
        <position position="274"/>
    </location>
</feature>
<dbReference type="InterPro" id="IPR032861">
    <property type="entry name" value="TAXi_N"/>
</dbReference>
<gene>
    <name evidence="9" type="ORF">FNV43_RR11333</name>
</gene>
<evidence type="ECO:0000256" key="5">
    <source>
        <dbReference type="ARBA" id="ARBA00022801"/>
    </source>
</evidence>
<dbReference type="InterPro" id="IPR001461">
    <property type="entry name" value="Aspartic_peptidase_A1"/>
</dbReference>
<evidence type="ECO:0000259" key="8">
    <source>
        <dbReference type="PROSITE" id="PS51767"/>
    </source>
</evidence>
<keyword evidence="6" id="KW-1015">Disulfide bond</keyword>
<comment type="similarity">
    <text evidence="1">Belongs to the peptidase A1 family.</text>
</comment>
<dbReference type="FunFam" id="2.40.70.10:FF:000021">
    <property type="entry name" value="Aspartyl protease AED1"/>
    <property type="match status" value="1"/>
</dbReference>
<proteinExistence type="inferred from homology"/>
<evidence type="ECO:0000256" key="4">
    <source>
        <dbReference type="ARBA" id="ARBA00022750"/>
    </source>
</evidence>
<dbReference type="PANTHER" id="PTHR13683:SF750">
    <property type="entry name" value="ASPARTYL PROTEASE AED1"/>
    <property type="match status" value="1"/>
</dbReference>
<sequence>MLHKDRATSAPTQAQILALDQDRVDSIQSRLSKASSRTDATTITAKSGEVLGSANYFVTVGLGTPKNELSLVFDTGSGLTWTQCRPCAQSCYNQAEPIFDPSKSTSYVNVSCGTPECSATGRTAACSSSNTCIYRIRYGDQSYSVGDLSKEKITLSESDVFNDFLFGCGQNNVGLFRGIAGLMGLGRNKISIVEQTAQTYNRIFSYCLPATSSSTGFLTFGKDNIVSGNVKYTPLVKFDRSDTFYALDLQGITVAGRQLSISPSVFSSSGTIIDSGTVISRLPPTAYSALKSAFKEQMAGYPTAPPFSLFDTCYDLRGKETGKIPEISFVFGGGAVVKLEPVGILYHVSDSQACLAFAANEDDRDPTIFGNVQQKKYEVVYDIGGGRVGFAPAAAGCT</sequence>
<protein>
    <recommendedName>
        <fullName evidence="8">Peptidase A1 domain-containing protein</fullName>
    </recommendedName>
</protein>
<dbReference type="CDD" id="cd05472">
    <property type="entry name" value="cnd41_like"/>
    <property type="match status" value="1"/>
</dbReference>
<dbReference type="FunFam" id="2.40.70.10:FF:000013">
    <property type="entry name" value="Aspartyl protease AED1"/>
    <property type="match status" value="1"/>
</dbReference>
<dbReference type="GO" id="GO:0006508">
    <property type="term" value="P:proteolysis"/>
    <property type="evidence" value="ECO:0007669"/>
    <property type="project" value="UniProtKB-KW"/>
</dbReference>
<dbReference type="InterPro" id="IPR032799">
    <property type="entry name" value="TAXi_C"/>
</dbReference>
<dbReference type="Gene3D" id="2.40.70.10">
    <property type="entry name" value="Acid Proteases"/>
    <property type="match status" value="2"/>
</dbReference>
<comment type="caution">
    <text evidence="9">The sequence shown here is derived from an EMBL/GenBank/DDBJ whole genome shotgun (WGS) entry which is preliminary data.</text>
</comment>
<evidence type="ECO:0000256" key="3">
    <source>
        <dbReference type="ARBA" id="ARBA00022729"/>
    </source>
</evidence>
<name>A0A8K0H5T3_9ROSA</name>
<dbReference type="Pfam" id="PF14543">
    <property type="entry name" value="TAXi_N"/>
    <property type="match status" value="1"/>
</dbReference>
<dbReference type="PROSITE" id="PS51767">
    <property type="entry name" value="PEPTIDASE_A1"/>
    <property type="match status" value="1"/>
</dbReference>
<keyword evidence="10" id="KW-1185">Reference proteome</keyword>
<feature type="active site" evidence="7">
    <location>
        <position position="74"/>
    </location>
</feature>
<dbReference type="EMBL" id="VOIH02000005">
    <property type="protein sequence ID" value="KAF3446154.1"/>
    <property type="molecule type" value="Genomic_DNA"/>
</dbReference>
<keyword evidence="3" id="KW-0732">Signal</keyword>
<evidence type="ECO:0000313" key="10">
    <source>
        <dbReference type="Proteomes" id="UP000796880"/>
    </source>
</evidence>
<dbReference type="GO" id="GO:0004190">
    <property type="term" value="F:aspartic-type endopeptidase activity"/>
    <property type="evidence" value="ECO:0007669"/>
    <property type="project" value="UniProtKB-KW"/>
</dbReference>
<keyword evidence="5" id="KW-0378">Hydrolase</keyword>